<protein>
    <recommendedName>
        <fullName evidence="9">Cyclic nucleotide-binding domain-containing protein</fullName>
    </recommendedName>
</protein>
<keyword evidence="2" id="KW-0813">Transport</keyword>
<dbReference type="OrthoDB" id="205597at2759"/>
<evidence type="ECO:0000313" key="10">
    <source>
        <dbReference type="EMBL" id="EGB05620.1"/>
    </source>
</evidence>
<feature type="compositionally biased region" description="Low complexity" evidence="7">
    <location>
        <begin position="93"/>
        <end position="106"/>
    </location>
</feature>
<dbReference type="InterPro" id="IPR018488">
    <property type="entry name" value="cNMP-bd_CS"/>
</dbReference>
<dbReference type="Pfam" id="PF00520">
    <property type="entry name" value="Ion_trans"/>
    <property type="match status" value="1"/>
</dbReference>
<keyword evidence="5" id="KW-0406">Ion transport</keyword>
<reference evidence="10" key="1">
    <citation type="journal article" date="2011" name="Proc. Natl. Acad. Sci. U.S.A.">
        <title>Niche of harmful alga Aureococcus anophagefferens revealed through ecogenomics.</title>
        <authorList>
            <person name="Gobler C.J."/>
            <person name="Berry D.L."/>
            <person name="Dyhrman S.T."/>
            <person name="Wilhelm S.W."/>
            <person name="Salamov A."/>
            <person name="Lobanov A.V."/>
            <person name="Zhang Y."/>
            <person name="Collier J.L."/>
            <person name="Wurch L.L."/>
            <person name="Kustka A.B."/>
            <person name="Dill B.D."/>
            <person name="Shah M."/>
            <person name="VerBerkmoes N.C."/>
            <person name="Kuo A."/>
            <person name="Terry A."/>
            <person name="Pangilinan J."/>
            <person name="Lindquist E.A."/>
            <person name="Lucas S."/>
            <person name="Paulsen I.T."/>
            <person name="Hattenrath-Lehmann T.K."/>
            <person name="Talmage S.C."/>
            <person name="Walker E.A."/>
            <person name="Koch F."/>
            <person name="Burson A.M."/>
            <person name="Marcoval M.A."/>
            <person name="Tang Y.Z."/>
            <person name="Lecleir G.R."/>
            <person name="Coyne K.J."/>
            <person name="Berg G.M."/>
            <person name="Bertrand E.M."/>
            <person name="Saito M.A."/>
            <person name="Gladyshev V.N."/>
            <person name="Grigoriev I.V."/>
        </authorList>
    </citation>
    <scope>NUCLEOTIDE SEQUENCE [LARGE SCALE GENOMIC DNA]</scope>
    <source>
        <strain evidence="10">CCMP1984</strain>
    </source>
</reference>
<feature type="transmembrane region" description="Helical" evidence="8">
    <location>
        <begin position="1056"/>
        <end position="1079"/>
    </location>
</feature>
<dbReference type="EMBL" id="GL833140">
    <property type="protein sequence ID" value="EGB05620.1"/>
    <property type="molecule type" value="Genomic_DNA"/>
</dbReference>
<keyword evidence="6 8" id="KW-0472">Membrane</keyword>
<dbReference type="eggNOG" id="KOG0498">
    <property type="taxonomic scope" value="Eukaryota"/>
</dbReference>
<dbReference type="Pfam" id="PF05935">
    <property type="entry name" value="Arylsulfotrans"/>
    <property type="match status" value="1"/>
</dbReference>
<dbReference type="GO" id="GO:0005886">
    <property type="term" value="C:plasma membrane"/>
    <property type="evidence" value="ECO:0007669"/>
    <property type="project" value="TreeGrafter"/>
</dbReference>
<dbReference type="PROSITE" id="PS50042">
    <property type="entry name" value="CNMP_BINDING_3"/>
    <property type="match status" value="1"/>
</dbReference>
<keyword evidence="11" id="KW-1185">Reference proteome</keyword>
<evidence type="ECO:0000256" key="7">
    <source>
        <dbReference type="SAM" id="MobiDB-lite"/>
    </source>
</evidence>
<dbReference type="Gene3D" id="2.60.120.10">
    <property type="entry name" value="Jelly Rolls"/>
    <property type="match status" value="1"/>
</dbReference>
<dbReference type="Proteomes" id="UP000002729">
    <property type="component" value="Unassembled WGS sequence"/>
</dbReference>
<feature type="transmembrane region" description="Helical" evidence="8">
    <location>
        <begin position="1389"/>
        <end position="1411"/>
    </location>
</feature>
<dbReference type="SUPFAM" id="SSF51206">
    <property type="entry name" value="cAMP-binding domain-like"/>
    <property type="match status" value="1"/>
</dbReference>
<feature type="region of interest" description="Disordered" evidence="7">
    <location>
        <begin position="93"/>
        <end position="224"/>
    </location>
</feature>
<feature type="region of interest" description="Disordered" evidence="7">
    <location>
        <begin position="791"/>
        <end position="822"/>
    </location>
</feature>
<feature type="region of interest" description="Disordered" evidence="7">
    <location>
        <begin position="859"/>
        <end position="940"/>
    </location>
</feature>
<proteinExistence type="predicted"/>
<dbReference type="PANTHER" id="PTHR10217:SF435">
    <property type="entry name" value="POTASSIUM VOLTAGE-GATED CHANNEL PROTEIN EAG"/>
    <property type="match status" value="1"/>
</dbReference>
<feature type="compositionally biased region" description="Basic and acidic residues" evidence="7">
    <location>
        <begin position="807"/>
        <end position="822"/>
    </location>
</feature>
<evidence type="ECO:0000256" key="8">
    <source>
        <dbReference type="SAM" id="Phobius"/>
    </source>
</evidence>
<evidence type="ECO:0000256" key="6">
    <source>
        <dbReference type="ARBA" id="ARBA00023136"/>
    </source>
</evidence>
<dbReference type="GO" id="GO:0005249">
    <property type="term" value="F:voltage-gated potassium channel activity"/>
    <property type="evidence" value="ECO:0007669"/>
    <property type="project" value="TreeGrafter"/>
</dbReference>
<dbReference type="Gene3D" id="1.10.287.70">
    <property type="match status" value="1"/>
</dbReference>
<feature type="transmembrane region" description="Helical" evidence="8">
    <location>
        <begin position="1153"/>
        <end position="1175"/>
    </location>
</feature>
<keyword evidence="4 8" id="KW-1133">Transmembrane helix</keyword>
<name>F0YGW4_AURAN</name>
<dbReference type="InterPro" id="IPR018490">
    <property type="entry name" value="cNMP-bd_dom_sf"/>
</dbReference>
<feature type="domain" description="Cyclic nucleotide-binding" evidence="9">
    <location>
        <begin position="681"/>
        <end position="800"/>
    </location>
</feature>
<feature type="region of interest" description="Disordered" evidence="7">
    <location>
        <begin position="1"/>
        <end position="44"/>
    </location>
</feature>
<accession>F0YGW4</accession>
<dbReference type="RefSeq" id="XP_009039751.1">
    <property type="nucleotide sequence ID" value="XM_009041503.1"/>
</dbReference>
<dbReference type="GO" id="GO:0042391">
    <property type="term" value="P:regulation of membrane potential"/>
    <property type="evidence" value="ECO:0007669"/>
    <property type="project" value="TreeGrafter"/>
</dbReference>
<evidence type="ECO:0000256" key="2">
    <source>
        <dbReference type="ARBA" id="ARBA00022448"/>
    </source>
</evidence>
<dbReference type="InParanoid" id="F0YGW4"/>
<feature type="compositionally biased region" description="Basic residues" evidence="7">
    <location>
        <begin position="180"/>
        <end position="190"/>
    </location>
</feature>
<evidence type="ECO:0000256" key="3">
    <source>
        <dbReference type="ARBA" id="ARBA00022692"/>
    </source>
</evidence>
<organism evidence="11">
    <name type="scientific">Aureococcus anophagefferens</name>
    <name type="common">Harmful bloom alga</name>
    <dbReference type="NCBI Taxonomy" id="44056"/>
    <lineage>
        <taxon>Eukaryota</taxon>
        <taxon>Sar</taxon>
        <taxon>Stramenopiles</taxon>
        <taxon>Ochrophyta</taxon>
        <taxon>Pelagophyceae</taxon>
        <taxon>Pelagomonadales</taxon>
        <taxon>Pelagomonadaceae</taxon>
        <taxon>Aureococcus</taxon>
    </lineage>
</organism>
<dbReference type="InterPro" id="IPR010262">
    <property type="entry name" value="Arylsulfotransferase_bact"/>
</dbReference>
<dbReference type="KEGG" id="aaf:AURANDRAFT_66310"/>
<feature type="transmembrane region" description="Helical" evidence="8">
    <location>
        <begin position="1113"/>
        <end position="1133"/>
    </location>
</feature>
<gene>
    <name evidence="10" type="ORF">AURANDRAFT_66310</name>
</gene>
<feature type="transmembrane region" description="Helical" evidence="8">
    <location>
        <begin position="335"/>
        <end position="357"/>
    </location>
</feature>
<dbReference type="SMART" id="SM00100">
    <property type="entry name" value="cNMP"/>
    <property type="match status" value="1"/>
</dbReference>
<sequence length="1929" mass="212243">MPIRTPTPERPPAPRSASPARPAAATPPPPAATPPSPTAAAGADGDAVVASLQAAELSLAVAAAALRARGAAPPPAVAAAAARLRRAVDAVSPGAAAPPAHTPGGALVPRLPGQLSAPAVSKGKARWKGLQSSLDLGPHGTPGAASSSTGSPLPPLADGGVDRRGFGSLVQDLGYAPPSKKSRRQRKMKATNKIISLLKESQREEEKDASGDGGAAPPARRKSRGSILYSRTKTIFAATAAMARETWGRSLFARRAPGAVRGPCPWYLGCGNWVYRWYWTLEAVPENAVNEHGIMDHNNLKGEDGDDVGFEKTRDALVLLLHLPGVMRQKQWPQLLLLPNSWVVQYWSLFILILVVVQSVVVPVEATFDDVTVFKGALEWASTAAFGCDLFFQFLFATTDDHEKIIVDGAVIARHYVTSKWFWLDLVSCVPFAEIFTAFDDKNVKSATKNTGLIKALKLLRLFRLSKIMKKLEKRTQGGVQFTKLLFAVMLSVHWIACGWKGIDDVWRCGDGNAYEWPGARLDDDDGPDDAKRRLGARVNRRCRRATFYTAYSDCIHQACISINGDGRAITNREQVFFAFVVIYGSIMQAAIFGKMAGLLHRLDEAHQNYQTKLITVQKRVGYMGLPPDLQDRILRYYEQLWEKDRSVTPDTHHFLKELTPRLQLDARLAIYADLIKRIPFMQRITRNMLEHLVMQMKPTIYMESESMMRKHDIGDWMAFVESGMLAVLDPGSQRSRILKLMHAGDHVGERALLDQTPRSATVIALVWTTVNVLTRDDWDRTRAAFPAEAERVQQDLVSHSSRKAKPRLEDGDAEEKADRRSYMSGVRGVGANILKNFGGKKAGYRLTQQRKVAAEVVSALPPMGPGATLGRGTDADEAKGGDGAPPARESSSSPSQWSDKRRRKMLHYGVEHSSARRLPGAGDGPDPARAPTRRAPRRRRMSVRECVLDELYLTEPGNKATVELLMRGMPMPASFGLPDTDGTLSSNAWAFVKLFHPAVSICYVHPLCPFSSKERLVVFICSVAFNFLWSTFVEYQSEDLGRSRENRWRKTAMILTKHTVTVLYAVFIRQLVICPCLYKQMLAALDGRRATAGEIEQRAITLRRWKVRGDRVLLVLLASHIVVISLVLDVLLNDNWMPEKSDAKTIIFEAIFFSELVNFFLWFLKFAPLFLLLFPIHRAQWFQGGDLADYLLCKRGWYGYLDSPNYGNPDFPRCVAPEATHATSADLGTLVTDALHLGKGTSGGFSLSTFRRKSEIQAYKARVTELARKAEAPKLETSGDASALARRNPAVRSSSQYSVQSCVLNWESRGCTDLEQSRRSSRSYFGDPSTMKMMASDDCTKITAPGYSRTVDDGPWCDAMGQPYEAVPSDPEEADLVRKPRALACRRPAARTAALVTILCCLGALIGVSVSRYETSKETKSRASARSASDSRVHGASDVNDASGGGVDGALSHVTYSLTPDDFMAQRAVRGYLHAEGVDTTDVEALKAYLPAYINVTLRADLVHGRLGAQAAGGYLAFNIYYGDDVSYVVLMSYNGTVHKMFPTFIVQDKMHVDALKPRDGSSLLMAGNINMTEEGSIYVWNWRTDNLTRVSGGNYGVNSHDVQWASSAALPSFWAPVHAGVQRIHASTGDVLDTLTVDGGVASDVNHAQLIQGNTKAIFSSRLTDALIKYDVETQEVDWICGGSYGEFDLYDIRGVKHAPGSKLWAGQHNAEYFGNNLYFMFDNMYDQERPSRALIVEIDEDARTAREVWEYIYAAYPGGYSPMFGDNDQLPTGNVLTAETGEHDAHVVELTRDKATAFQLSVMGYGSSHSGRRSSQVGWKMYSVERFYDAPLIYNASCVGGDLSFVTHNSFKQNDEYSGTYVLRTTQGVTPADDGGVDVTSGVVTWLPHWLATTVTGTYDAAGYDELELTVTNQYGDSATKTLTCG</sequence>
<evidence type="ECO:0000256" key="4">
    <source>
        <dbReference type="ARBA" id="ARBA00022989"/>
    </source>
</evidence>
<dbReference type="InterPro" id="IPR000595">
    <property type="entry name" value="cNMP-bd_dom"/>
</dbReference>
<dbReference type="PANTHER" id="PTHR10217">
    <property type="entry name" value="VOLTAGE AND LIGAND GATED POTASSIUM CHANNEL"/>
    <property type="match status" value="1"/>
</dbReference>
<evidence type="ECO:0000313" key="11">
    <source>
        <dbReference type="Proteomes" id="UP000002729"/>
    </source>
</evidence>
<dbReference type="PROSITE" id="PS00889">
    <property type="entry name" value="CNMP_BINDING_2"/>
    <property type="match status" value="1"/>
</dbReference>
<dbReference type="GO" id="GO:0004062">
    <property type="term" value="F:aryl sulfotransferase activity"/>
    <property type="evidence" value="ECO:0007669"/>
    <property type="project" value="InterPro"/>
</dbReference>
<dbReference type="CDD" id="cd00038">
    <property type="entry name" value="CAP_ED"/>
    <property type="match status" value="1"/>
</dbReference>
<dbReference type="Pfam" id="PF00027">
    <property type="entry name" value="cNMP_binding"/>
    <property type="match status" value="1"/>
</dbReference>
<dbReference type="SUPFAM" id="SSF81324">
    <property type="entry name" value="Voltage-gated potassium channels"/>
    <property type="match status" value="1"/>
</dbReference>
<feature type="compositionally biased region" description="Low complexity" evidence="7">
    <location>
        <begin position="15"/>
        <end position="24"/>
    </location>
</feature>
<evidence type="ECO:0000256" key="1">
    <source>
        <dbReference type="ARBA" id="ARBA00004141"/>
    </source>
</evidence>
<feature type="compositionally biased region" description="Basic and acidic residues" evidence="7">
    <location>
        <begin position="200"/>
        <end position="210"/>
    </location>
</feature>
<dbReference type="InterPro" id="IPR005821">
    <property type="entry name" value="Ion_trans_dom"/>
</dbReference>
<feature type="compositionally biased region" description="Low complexity" evidence="7">
    <location>
        <begin position="141"/>
        <end position="151"/>
    </location>
</feature>
<feature type="region of interest" description="Disordered" evidence="7">
    <location>
        <begin position="1417"/>
        <end position="1442"/>
    </location>
</feature>
<keyword evidence="3 8" id="KW-0812">Transmembrane</keyword>
<feature type="compositionally biased region" description="Pro residues" evidence="7">
    <location>
        <begin position="25"/>
        <end position="37"/>
    </location>
</feature>
<dbReference type="InterPro" id="IPR014710">
    <property type="entry name" value="RmlC-like_jellyroll"/>
</dbReference>
<evidence type="ECO:0000259" key="9">
    <source>
        <dbReference type="PROSITE" id="PS50042"/>
    </source>
</evidence>
<feature type="transmembrane region" description="Helical" evidence="8">
    <location>
        <begin position="576"/>
        <end position="594"/>
    </location>
</feature>
<dbReference type="InterPro" id="IPR050818">
    <property type="entry name" value="KCNH_animal-type"/>
</dbReference>
<comment type="subcellular location">
    <subcellularLocation>
        <location evidence="1">Membrane</location>
        <topology evidence="1">Multi-pass membrane protein</topology>
    </subcellularLocation>
</comment>
<dbReference type="GeneID" id="20225739"/>
<dbReference type="Gene3D" id="1.10.287.630">
    <property type="entry name" value="Helix hairpin bin"/>
    <property type="match status" value="1"/>
</dbReference>
<evidence type="ECO:0000256" key="5">
    <source>
        <dbReference type="ARBA" id="ARBA00023065"/>
    </source>
</evidence>